<dbReference type="RefSeq" id="XP_004362225.1">
    <property type="nucleotide sequence ID" value="XM_004362168.1"/>
</dbReference>
<proteinExistence type="predicted"/>
<accession>F4PJ88</accession>
<name>F4PJ88_CACFS</name>
<reference evidence="2" key="1">
    <citation type="journal article" date="2011" name="Genome Res.">
        <title>Phylogeny-wide analysis of social amoeba genomes highlights ancient origins for complex intercellular communication.</title>
        <authorList>
            <person name="Heidel A.J."/>
            <person name="Lawal H.M."/>
            <person name="Felder M."/>
            <person name="Schilde C."/>
            <person name="Helps N.R."/>
            <person name="Tunggal B."/>
            <person name="Rivero F."/>
            <person name="John U."/>
            <person name="Schleicher M."/>
            <person name="Eichinger L."/>
            <person name="Platzer M."/>
            <person name="Noegel A.A."/>
            <person name="Schaap P."/>
            <person name="Gloeckner G."/>
        </authorList>
    </citation>
    <scope>NUCLEOTIDE SEQUENCE [LARGE SCALE GENOMIC DNA]</scope>
    <source>
        <strain evidence="2">SH3</strain>
    </source>
</reference>
<dbReference type="GeneID" id="14876542"/>
<dbReference type="SUPFAM" id="SSF52047">
    <property type="entry name" value="RNI-like"/>
    <property type="match status" value="1"/>
</dbReference>
<dbReference type="AlphaFoldDB" id="F4PJ88"/>
<dbReference type="Proteomes" id="UP000007797">
    <property type="component" value="Unassembled WGS sequence"/>
</dbReference>
<organism evidence="1 2">
    <name type="scientific">Cavenderia fasciculata</name>
    <name type="common">Slime mold</name>
    <name type="synonym">Dictyostelium fasciculatum</name>
    <dbReference type="NCBI Taxonomy" id="261658"/>
    <lineage>
        <taxon>Eukaryota</taxon>
        <taxon>Amoebozoa</taxon>
        <taxon>Evosea</taxon>
        <taxon>Eumycetozoa</taxon>
        <taxon>Dictyostelia</taxon>
        <taxon>Acytosteliales</taxon>
        <taxon>Cavenderiaceae</taxon>
        <taxon>Cavenderia</taxon>
    </lineage>
</organism>
<gene>
    <name evidence="1" type="ORF">DFA_06524</name>
</gene>
<dbReference type="EMBL" id="GL883007">
    <property type="protein sequence ID" value="EGG24374.1"/>
    <property type="molecule type" value="Genomic_DNA"/>
</dbReference>
<evidence type="ECO:0000313" key="1">
    <source>
        <dbReference type="EMBL" id="EGG24374.1"/>
    </source>
</evidence>
<sequence>MSIHLFGFFKPPNNPRGLIFNNLKYLQIPSCQQPFMPWNHFKVSLPKLEVLLMEGDFKNPCPVLIDYLIARGGEVQYIAPIHLTLDTFPLIQYLPYYLDLTINMLSCTFPPIKYHPSLLGMNFCSIASIDELLKLDPFQNIPFVTLKSLKLEIRNLDAITPYLDRFKQLDTLVILHRLFSDTVDESLYQGISQIQSLTHLDLVVGNGHWNENNYTPMIKQLVN</sequence>
<dbReference type="KEGG" id="dfa:DFA_06524"/>
<evidence type="ECO:0000313" key="2">
    <source>
        <dbReference type="Proteomes" id="UP000007797"/>
    </source>
</evidence>
<keyword evidence="2" id="KW-1185">Reference proteome</keyword>
<protein>
    <submittedName>
        <fullName evidence="1">Uncharacterized protein</fullName>
    </submittedName>
</protein>